<proteinExistence type="inferred from homology"/>
<keyword evidence="2" id="KW-0547">Nucleotide-binding</keyword>
<evidence type="ECO:0000256" key="2">
    <source>
        <dbReference type="RuleBase" id="RU362119"/>
    </source>
</evidence>
<name>A0A1I2K700_9CLOT</name>
<dbReference type="PANTHER" id="PTHR11575:SF42">
    <property type="entry name" value="SULFUR OXIDATION PROTEIN SOXB"/>
    <property type="match status" value="1"/>
</dbReference>
<dbReference type="Pfam" id="PF00149">
    <property type="entry name" value="Metallophos"/>
    <property type="match status" value="1"/>
</dbReference>
<dbReference type="OrthoDB" id="9800780at2"/>
<dbReference type="Pfam" id="PF02872">
    <property type="entry name" value="5_nucleotid_C"/>
    <property type="match status" value="1"/>
</dbReference>
<dbReference type="AlphaFoldDB" id="A0A1I2K700"/>
<feature type="domain" description="Calcineurin-like phosphoesterase" evidence="3">
    <location>
        <begin position="7"/>
        <end position="221"/>
    </location>
</feature>
<gene>
    <name evidence="5" type="ORF">SAMN04487885_104147</name>
</gene>
<keyword evidence="2" id="KW-0378">Hydrolase</keyword>
<dbReference type="GO" id="GO:0030288">
    <property type="term" value="C:outer membrane-bounded periplasmic space"/>
    <property type="evidence" value="ECO:0007669"/>
    <property type="project" value="TreeGrafter"/>
</dbReference>
<dbReference type="Gene3D" id="3.60.21.10">
    <property type="match status" value="1"/>
</dbReference>
<dbReference type="Gene3D" id="3.90.780.10">
    <property type="entry name" value="5'-Nucleotidase, C-terminal domain"/>
    <property type="match status" value="1"/>
</dbReference>
<comment type="similarity">
    <text evidence="2">Belongs to the 5'-nucleotidase family.</text>
</comment>
<dbReference type="PANTHER" id="PTHR11575">
    <property type="entry name" value="5'-NUCLEOTIDASE-RELATED"/>
    <property type="match status" value="1"/>
</dbReference>
<evidence type="ECO:0000256" key="1">
    <source>
        <dbReference type="ARBA" id="ARBA00022729"/>
    </source>
</evidence>
<dbReference type="RefSeq" id="WP_027637427.1">
    <property type="nucleotide sequence ID" value="NZ_CP076620.1"/>
</dbReference>
<dbReference type="eggNOG" id="COG0737">
    <property type="taxonomic scope" value="Bacteria"/>
</dbReference>
<evidence type="ECO:0000259" key="4">
    <source>
        <dbReference type="Pfam" id="PF02872"/>
    </source>
</evidence>
<protein>
    <submittedName>
        <fullName evidence="5">2',3'-cyclic-nucleotide 2'-phosphodiesterase/5'-or 3'-nucleotidase, 5'-nucleotidase family</fullName>
    </submittedName>
</protein>
<evidence type="ECO:0000313" key="5">
    <source>
        <dbReference type="EMBL" id="SFF62099.1"/>
    </source>
</evidence>
<dbReference type="InterPro" id="IPR036907">
    <property type="entry name" value="5'-Nucleotdase_C_sf"/>
</dbReference>
<evidence type="ECO:0000313" key="6">
    <source>
        <dbReference type="Proteomes" id="UP000182135"/>
    </source>
</evidence>
<dbReference type="GO" id="GO:0016787">
    <property type="term" value="F:hydrolase activity"/>
    <property type="evidence" value="ECO:0007669"/>
    <property type="project" value="UniProtKB-KW"/>
</dbReference>
<sequence length="480" mass="54657">MEKKKLTLIQLNDVHGYIASHKEVFFEKEGFEVKEAGGYARIKTLVDNIREESENSLFLDCGDTFHGTFITTQTHGMAILPILNAMGIEAMTAHWDFAYTPSKLRDLIYRLNYPLLAANVYIYDKKKRLFDPYIVKEYDGLKVGIFGMACEHVVQGFPQKFSEGIYMSPEYKEIPIIASELRNKHKCDIVIMLSHLGMPTDYEILSKTTGVDVCISGHTHNRLNSPIKAGNTILIQSGCHGSFIGKLDLEILNGRVVNYEHELIPVTADIDENEEIKKLVEEAYEPYIDNLNTVVGKMKTLLCRDLAAESTMDNFLLHSISNVTGRKVCFSHGWRYGAPIPEGNITEEDLYNIVPMNPKIINVDLKGYEIVEMLENFINNTYSRNPFGQIGGYLPRAIGVKAYIKIENPHNYRIQKLYIEDEPLEADRVYKVSYITEQGVPEHYGTNREKLKVTAIDAMKEYLAEKREISEELLGTFTII</sequence>
<dbReference type="Proteomes" id="UP000182135">
    <property type="component" value="Unassembled WGS sequence"/>
</dbReference>
<dbReference type="GO" id="GO:0009166">
    <property type="term" value="P:nucleotide catabolic process"/>
    <property type="evidence" value="ECO:0007669"/>
    <property type="project" value="InterPro"/>
</dbReference>
<accession>A0A1I2K700</accession>
<dbReference type="InterPro" id="IPR004843">
    <property type="entry name" value="Calcineurin-like_PHP"/>
</dbReference>
<dbReference type="PRINTS" id="PR01607">
    <property type="entry name" value="APYRASEFAMLY"/>
</dbReference>
<organism evidence="5 6">
    <name type="scientific">Clostridium cadaveris</name>
    <dbReference type="NCBI Taxonomy" id="1529"/>
    <lineage>
        <taxon>Bacteria</taxon>
        <taxon>Bacillati</taxon>
        <taxon>Bacillota</taxon>
        <taxon>Clostridia</taxon>
        <taxon>Eubacteriales</taxon>
        <taxon>Clostridiaceae</taxon>
        <taxon>Clostridium</taxon>
    </lineage>
</organism>
<dbReference type="InterPro" id="IPR029052">
    <property type="entry name" value="Metallo-depent_PP-like"/>
</dbReference>
<dbReference type="STRING" id="1529.SAMN04487885_104147"/>
<dbReference type="InterPro" id="IPR006179">
    <property type="entry name" value="5_nucleotidase/apyrase"/>
</dbReference>
<dbReference type="GeneID" id="90543835"/>
<keyword evidence="6" id="KW-1185">Reference proteome</keyword>
<keyword evidence="1" id="KW-0732">Signal</keyword>
<dbReference type="GO" id="GO:0000166">
    <property type="term" value="F:nucleotide binding"/>
    <property type="evidence" value="ECO:0007669"/>
    <property type="project" value="UniProtKB-KW"/>
</dbReference>
<evidence type="ECO:0000259" key="3">
    <source>
        <dbReference type="Pfam" id="PF00149"/>
    </source>
</evidence>
<dbReference type="InterPro" id="IPR008334">
    <property type="entry name" value="5'-Nucleotdase_C"/>
</dbReference>
<reference evidence="5 6" key="1">
    <citation type="submission" date="2016-10" db="EMBL/GenBank/DDBJ databases">
        <authorList>
            <person name="de Groot N.N."/>
        </authorList>
    </citation>
    <scope>NUCLEOTIDE SEQUENCE [LARGE SCALE GENOMIC DNA]</scope>
    <source>
        <strain evidence="5 6">NLAE-zl-G419</strain>
    </source>
</reference>
<feature type="domain" description="5'-Nucleotidase C-terminal" evidence="4">
    <location>
        <begin position="295"/>
        <end position="433"/>
    </location>
</feature>
<dbReference type="SUPFAM" id="SSF55816">
    <property type="entry name" value="5'-nucleotidase (syn. UDP-sugar hydrolase), C-terminal domain"/>
    <property type="match status" value="1"/>
</dbReference>
<dbReference type="SUPFAM" id="SSF56300">
    <property type="entry name" value="Metallo-dependent phosphatases"/>
    <property type="match status" value="1"/>
</dbReference>
<dbReference type="EMBL" id="FOOE01000004">
    <property type="protein sequence ID" value="SFF62099.1"/>
    <property type="molecule type" value="Genomic_DNA"/>
</dbReference>